<dbReference type="Proteomes" id="UP000460287">
    <property type="component" value="Unassembled WGS sequence"/>
</dbReference>
<dbReference type="Pfam" id="PF22822">
    <property type="entry name" value="MrpR_N_CB"/>
    <property type="match status" value="1"/>
</dbReference>
<reference evidence="2 3" key="1">
    <citation type="submission" date="2019-08" db="EMBL/GenBank/DDBJ databases">
        <title>In-depth cultivation of the pig gut microbiome towards novel bacterial diversity and tailored functional studies.</title>
        <authorList>
            <person name="Wylensek D."/>
            <person name="Hitch T.C.A."/>
            <person name="Clavel T."/>
        </authorList>
    </citation>
    <scope>NUCLEOTIDE SEQUENCE [LARGE SCALE GENOMIC DNA]</scope>
    <source>
        <strain evidence="2 3">WCA-383-APC-5B</strain>
    </source>
</reference>
<keyword evidence="3" id="KW-1185">Reference proteome</keyword>
<name>A0A7X2T109_9CLOT</name>
<dbReference type="SUPFAM" id="SSF56349">
    <property type="entry name" value="DNA breaking-rejoining enzymes"/>
    <property type="match status" value="1"/>
</dbReference>
<proteinExistence type="predicted"/>
<dbReference type="InterPro" id="IPR055009">
    <property type="entry name" value="MrpR_N_CB"/>
</dbReference>
<evidence type="ECO:0000313" key="2">
    <source>
        <dbReference type="EMBL" id="MSR91109.1"/>
    </source>
</evidence>
<evidence type="ECO:0000313" key="3">
    <source>
        <dbReference type="Proteomes" id="UP000460287"/>
    </source>
</evidence>
<dbReference type="AlphaFoldDB" id="A0A7X2T109"/>
<protein>
    <recommendedName>
        <fullName evidence="1">MrpR N-terminal core-binding domain-containing protein</fullName>
    </recommendedName>
</protein>
<dbReference type="InterPro" id="IPR011010">
    <property type="entry name" value="DNA_brk_join_enz"/>
</dbReference>
<dbReference type="GO" id="GO:0003677">
    <property type="term" value="F:DNA binding"/>
    <property type="evidence" value="ECO:0007669"/>
    <property type="project" value="InterPro"/>
</dbReference>
<feature type="domain" description="MrpR N-terminal core-binding" evidence="1">
    <location>
        <begin position="12"/>
        <end position="87"/>
    </location>
</feature>
<evidence type="ECO:0000259" key="1">
    <source>
        <dbReference type="Pfam" id="PF22822"/>
    </source>
</evidence>
<comment type="caution">
    <text evidence="2">The sequence shown here is derived from an EMBL/GenBank/DDBJ whole genome shotgun (WGS) entry which is preliminary data.</text>
</comment>
<dbReference type="RefSeq" id="WP_154530991.1">
    <property type="nucleotide sequence ID" value="NZ_JAQXTV010000151.1"/>
</dbReference>
<sequence>MKNFNSETLISNKNNFLESAKNNYSEGSLKTIQTLFHKVRPFEELFCKDLYDFNLIELKTFLASLRSSKKTVISSNVSRIRAYTDFAKENNLITVPSPGIQLIKNSDFDEILFKAKYEGKFVTCNELFKIVDKLKNYQDKVILVLAWNGIMGEGYKDMLSLKINQFNYKNRCIKLKNGQRIRLDDKSCTIIFNAINECKYLTYKDGKDFKTLNEDSPYIIKGRKYDNYTGEINPPLKENAIKRRMMMFKKILGVQYVSNKSIWLSGIAWRLIDIENKTHKDMTLNNIMEYLYLNDYRSNPSDIKGIMNLLKTKIERENKDNNNV</sequence>
<accession>A0A7X2T109</accession>
<dbReference type="EMBL" id="VULX01000007">
    <property type="protein sequence ID" value="MSR91109.1"/>
    <property type="molecule type" value="Genomic_DNA"/>
</dbReference>
<organism evidence="2 3">
    <name type="scientific">Inconstantimicrobium porci</name>
    <dbReference type="NCBI Taxonomy" id="2652291"/>
    <lineage>
        <taxon>Bacteria</taxon>
        <taxon>Bacillati</taxon>
        <taxon>Bacillota</taxon>
        <taxon>Clostridia</taxon>
        <taxon>Eubacteriales</taxon>
        <taxon>Clostridiaceae</taxon>
        <taxon>Inconstantimicrobium</taxon>
    </lineage>
</organism>
<gene>
    <name evidence="2" type="ORF">FYJ33_06720</name>
</gene>